<accession>A0A2S7VJX0</accession>
<dbReference type="OrthoDB" id="2081681at2"/>
<dbReference type="RefSeq" id="WP_105062210.1">
    <property type="nucleotide sequence ID" value="NZ_MSCJ01000003.1"/>
</dbReference>
<dbReference type="Proteomes" id="UP000238730">
    <property type="component" value="Unassembled WGS sequence"/>
</dbReference>
<dbReference type="EMBL" id="MSCJ01000003">
    <property type="protein sequence ID" value="PQJ62399.1"/>
    <property type="molecule type" value="Genomic_DNA"/>
</dbReference>
<organism evidence="1 2">
    <name type="scientific">Photobacterium angustum</name>
    <dbReference type="NCBI Taxonomy" id="661"/>
    <lineage>
        <taxon>Bacteria</taxon>
        <taxon>Pseudomonadati</taxon>
        <taxon>Pseudomonadota</taxon>
        <taxon>Gammaproteobacteria</taxon>
        <taxon>Vibrionales</taxon>
        <taxon>Vibrionaceae</taxon>
        <taxon>Photobacterium</taxon>
    </lineage>
</organism>
<comment type="caution">
    <text evidence="1">The sequence shown here is derived from an EMBL/GenBank/DDBJ whole genome shotgun (WGS) entry which is preliminary data.</text>
</comment>
<name>A0A2S7VJX0_PHOAN</name>
<protein>
    <submittedName>
        <fullName evidence="1">Uncharacterized protein</fullName>
    </submittedName>
</protein>
<evidence type="ECO:0000313" key="1">
    <source>
        <dbReference type="EMBL" id="PQJ62399.1"/>
    </source>
</evidence>
<dbReference type="AlphaFoldDB" id="A0A2S7VJX0"/>
<gene>
    <name evidence="1" type="ORF">BTO08_19390</name>
</gene>
<proteinExistence type="predicted"/>
<sequence length="153" mass="17632">MEFGDGIAFLALCLSGYATLRTIQFNKKQDSFIEEQTKLSNILLRKETDELLKNNKADLGANLIRLGNSKYRLKVFNKGNAEAKNVTVEFLEGSCLVPESELQSKLPYSSLEKHEYIEFIASVHMQTPRKHKLKLCWSDEYKNFNEKYTDICI</sequence>
<reference evidence="1 2" key="1">
    <citation type="submission" date="2016-12" db="EMBL/GenBank/DDBJ databases">
        <title>Diversity of luminous bacteria.</title>
        <authorList>
            <person name="Yoshizawa S."/>
            <person name="Kogure K."/>
        </authorList>
    </citation>
    <scope>NUCLEOTIDE SEQUENCE [LARGE SCALE GENOMIC DNA]</scope>
    <source>
        <strain evidence="1 2">LC1-200</strain>
    </source>
</reference>
<evidence type="ECO:0000313" key="2">
    <source>
        <dbReference type="Proteomes" id="UP000238730"/>
    </source>
</evidence>